<accession>A0AAJ0MHZ6</accession>
<dbReference type="Pfam" id="PF01565">
    <property type="entry name" value="FAD_binding_4"/>
    <property type="match status" value="1"/>
</dbReference>
<reference evidence="6" key="1">
    <citation type="journal article" date="2023" name="Mol. Phylogenet. Evol.">
        <title>Genome-scale phylogeny and comparative genomics of the fungal order Sordariales.</title>
        <authorList>
            <person name="Hensen N."/>
            <person name="Bonometti L."/>
            <person name="Westerberg I."/>
            <person name="Brannstrom I.O."/>
            <person name="Guillou S."/>
            <person name="Cros-Aarteil S."/>
            <person name="Calhoun S."/>
            <person name="Haridas S."/>
            <person name="Kuo A."/>
            <person name="Mondo S."/>
            <person name="Pangilinan J."/>
            <person name="Riley R."/>
            <person name="LaButti K."/>
            <person name="Andreopoulos B."/>
            <person name="Lipzen A."/>
            <person name="Chen C."/>
            <person name="Yan M."/>
            <person name="Daum C."/>
            <person name="Ng V."/>
            <person name="Clum A."/>
            <person name="Steindorff A."/>
            <person name="Ohm R.A."/>
            <person name="Martin F."/>
            <person name="Silar P."/>
            <person name="Natvig D.O."/>
            <person name="Lalanne C."/>
            <person name="Gautier V."/>
            <person name="Ament-Velasquez S.L."/>
            <person name="Kruys A."/>
            <person name="Hutchinson M.I."/>
            <person name="Powell A.J."/>
            <person name="Barry K."/>
            <person name="Miller A.N."/>
            <person name="Grigoriev I.V."/>
            <person name="Debuchy R."/>
            <person name="Gladieux P."/>
            <person name="Hiltunen Thoren M."/>
            <person name="Johannesson H."/>
        </authorList>
    </citation>
    <scope>NUCLEOTIDE SEQUENCE</scope>
    <source>
        <strain evidence="6">CBS 955.72</strain>
    </source>
</reference>
<dbReference type="InterPro" id="IPR036318">
    <property type="entry name" value="FAD-bd_PCMH-like_sf"/>
</dbReference>
<gene>
    <name evidence="6" type="ORF">B0T25DRAFT_420343</name>
</gene>
<protein>
    <recommendedName>
        <fullName evidence="5">FAD-binding PCMH-type domain-containing protein</fullName>
    </recommendedName>
</protein>
<organism evidence="6 7">
    <name type="scientific">Lasiosphaeria hispida</name>
    <dbReference type="NCBI Taxonomy" id="260671"/>
    <lineage>
        <taxon>Eukaryota</taxon>
        <taxon>Fungi</taxon>
        <taxon>Dikarya</taxon>
        <taxon>Ascomycota</taxon>
        <taxon>Pezizomycotina</taxon>
        <taxon>Sordariomycetes</taxon>
        <taxon>Sordariomycetidae</taxon>
        <taxon>Sordariales</taxon>
        <taxon>Lasiosphaeriaceae</taxon>
        <taxon>Lasiosphaeria</taxon>
    </lineage>
</organism>
<keyword evidence="2" id="KW-0285">Flavoprotein</keyword>
<keyword evidence="7" id="KW-1185">Reference proteome</keyword>
<dbReference type="EMBL" id="JAUIQD010000002">
    <property type="protein sequence ID" value="KAK3359646.1"/>
    <property type="molecule type" value="Genomic_DNA"/>
</dbReference>
<evidence type="ECO:0000256" key="4">
    <source>
        <dbReference type="ARBA" id="ARBA00023002"/>
    </source>
</evidence>
<dbReference type="GO" id="GO:0016491">
    <property type="term" value="F:oxidoreductase activity"/>
    <property type="evidence" value="ECO:0007669"/>
    <property type="project" value="UniProtKB-KW"/>
</dbReference>
<sequence length="243" mass="25635">CNVLSTALPELVAFPNSEPYAISSTYWSQRQSELHPGCFVTPKTTAHVSGAIKVLTTLRAPFTVKSGGHTSFAGSNIQGGVTIDLRFLTSIKVAADRKTVSIGPGNRWVNVSEALDPLGLAVVGGRAADAGVSGLILGGGISYLSGIHGWACDNVRNYEVVLSSGHIVDASPIVNKDLYWALRGGGGSNFGLVTRFDLAAYEQGPFWSRSLIFSGTLNTTIIPLFQNLAITGLPSDPPAHTYF</sequence>
<feature type="non-terminal residue" evidence="6">
    <location>
        <position position="1"/>
    </location>
</feature>
<evidence type="ECO:0000256" key="1">
    <source>
        <dbReference type="ARBA" id="ARBA00005466"/>
    </source>
</evidence>
<dbReference type="PROSITE" id="PS51387">
    <property type="entry name" value="FAD_PCMH"/>
    <property type="match status" value="1"/>
</dbReference>
<dbReference type="InterPro" id="IPR016169">
    <property type="entry name" value="FAD-bd_PCMH_sub2"/>
</dbReference>
<dbReference type="PANTHER" id="PTHR42973:SF54">
    <property type="entry name" value="FAD-BINDING PCMH-TYPE DOMAIN-CONTAINING PROTEIN"/>
    <property type="match status" value="1"/>
</dbReference>
<comment type="similarity">
    <text evidence="1">Belongs to the oxygen-dependent FAD-linked oxidoreductase family.</text>
</comment>
<evidence type="ECO:0000259" key="5">
    <source>
        <dbReference type="PROSITE" id="PS51387"/>
    </source>
</evidence>
<dbReference type="Gene3D" id="3.30.465.10">
    <property type="match status" value="1"/>
</dbReference>
<dbReference type="InterPro" id="IPR006094">
    <property type="entry name" value="Oxid_FAD_bind_N"/>
</dbReference>
<evidence type="ECO:0000313" key="7">
    <source>
        <dbReference type="Proteomes" id="UP001275084"/>
    </source>
</evidence>
<keyword evidence="3" id="KW-0274">FAD</keyword>
<dbReference type="Proteomes" id="UP001275084">
    <property type="component" value="Unassembled WGS sequence"/>
</dbReference>
<evidence type="ECO:0000256" key="2">
    <source>
        <dbReference type="ARBA" id="ARBA00022630"/>
    </source>
</evidence>
<dbReference type="GO" id="GO:0071949">
    <property type="term" value="F:FAD binding"/>
    <property type="evidence" value="ECO:0007669"/>
    <property type="project" value="InterPro"/>
</dbReference>
<dbReference type="InterPro" id="IPR050416">
    <property type="entry name" value="FAD-linked_Oxidoreductase"/>
</dbReference>
<comment type="caution">
    <text evidence="6">The sequence shown here is derived from an EMBL/GenBank/DDBJ whole genome shotgun (WGS) entry which is preliminary data.</text>
</comment>
<name>A0AAJ0MHZ6_9PEZI</name>
<feature type="domain" description="FAD-binding PCMH-type" evidence="5">
    <location>
        <begin position="32"/>
        <end position="203"/>
    </location>
</feature>
<evidence type="ECO:0000256" key="3">
    <source>
        <dbReference type="ARBA" id="ARBA00022827"/>
    </source>
</evidence>
<reference evidence="6" key="2">
    <citation type="submission" date="2023-06" db="EMBL/GenBank/DDBJ databases">
        <authorList>
            <consortium name="Lawrence Berkeley National Laboratory"/>
            <person name="Haridas S."/>
            <person name="Hensen N."/>
            <person name="Bonometti L."/>
            <person name="Westerberg I."/>
            <person name="Brannstrom I.O."/>
            <person name="Guillou S."/>
            <person name="Cros-Aarteil S."/>
            <person name="Calhoun S."/>
            <person name="Kuo A."/>
            <person name="Mondo S."/>
            <person name="Pangilinan J."/>
            <person name="Riley R."/>
            <person name="Labutti K."/>
            <person name="Andreopoulos B."/>
            <person name="Lipzen A."/>
            <person name="Chen C."/>
            <person name="Yanf M."/>
            <person name="Daum C."/>
            <person name="Ng V."/>
            <person name="Clum A."/>
            <person name="Steindorff A."/>
            <person name="Ohm R."/>
            <person name="Martin F."/>
            <person name="Silar P."/>
            <person name="Natvig D."/>
            <person name="Lalanne C."/>
            <person name="Gautier V."/>
            <person name="Ament-Velasquez S.L."/>
            <person name="Kruys A."/>
            <person name="Hutchinson M.I."/>
            <person name="Powell A.J."/>
            <person name="Barry K."/>
            <person name="Miller A.N."/>
            <person name="Grigoriev I.V."/>
            <person name="Debuchy R."/>
            <person name="Gladieux P."/>
            <person name="Thoren M.H."/>
            <person name="Johannesson H."/>
        </authorList>
    </citation>
    <scope>NUCLEOTIDE SEQUENCE</scope>
    <source>
        <strain evidence="6">CBS 955.72</strain>
    </source>
</reference>
<evidence type="ECO:0000313" key="6">
    <source>
        <dbReference type="EMBL" id="KAK3359646.1"/>
    </source>
</evidence>
<feature type="non-terminal residue" evidence="6">
    <location>
        <position position="243"/>
    </location>
</feature>
<proteinExistence type="inferred from homology"/>
<dbReference type="AlphaFoldDB" id="A0AAJ0MHZ6"/>
<dbReference type="PANTHER" id="PTHR42973">
    <property type="entry name" value="BINDING OXIDOREDUCTASE, PUTATIVE (AFU_ORTHOLOGUE AFUA_1G17690)-RELATED"/>
    <property type="match status" value="1"/>
</dbReference>
<dbReference type="SUPFAM" id="SSF56176">
    <property type="entry name" value="FAD-binding/transporter-associated domain-like"/>
    <property type="match status" value="1"/>
</dbReference>
<keyword evidence="4" id="KW-0560">Oxidoreductase</keyword>
<dbReference type="InterPro" id="IPR016166">
    <property type="entry name" value="FAD-bd_PCMH"/>
</dbReference>